<evidence type="ECO:0000313" key="5">
    <source>
        <dbReference type="EMBL" id="SMO55008.1"/>
    </source>
</evidence>
<dbReference type="InterPro" id="IPR012373">
    <property type="entry name" value="Ferrdict_sens_TM"/>
</dbReference>
<evidence type="ECO:0000313" key="7">
    <source>
        <dbReference type="Proteomes" id="UP000468990"/>
    </source>
</evidence>
<evidence type="ECO:0000313" key="4">
    <source>
        <dbReference type="EMBL" id="MRX66351.1"/>
    </source>
</evidence>
<name>A0A521C6G7_9FLAO</name>
<dbReference type="PANTHER" id="PTHR30273">
    <property type="entry name" value="PERIPLASMIC SIGNAL SENSOR AND SIGMA FACTOR ACTIVATOR FECR-RELATED"/>
    <property type="match status" value="1"/>
</dbReference>
<proteinExistence type="predicted"/>
<dbReference type="PANTHER" id="PTHR30273:SF2">
    <property type="entry name" value="PROTEIN FECR"/>
    <property type="match status" value="1"/>
</dbReference>
<dbReference type="GO" id="GO:0016989">
    <property type="term" value="F:sigma factor antagonist activity"/>
    <property type="evidence" value="ECO:0007669"/>
    <property type="project" value="TreeGrafter"/>
</dbReference>
<feature type="transmembrane region" description="Helical" evidence="1">
    <location>
        <begin position="94"/>
        <end position="111"/>
    </location>
</feature>
<organism evidence="5 6">
    <name type="scientific">Flavobacterium resistens</name>
    <dbReference type="NCBI Taxonomy" id="443612"/>
    <lineage>
        <taxon>Bacteria</taxon>
        <taxon>Pseudomonadati</taxon>
        <taxon>Bacteroidota</taxon>
        <taxon>Flavobacteriia</taxon>
        <taxon>Flavobacteriales</taxon>
        <taxon>Flavobacteriaceae</taxon>
        <taxon>Flavobacterium</taxon>
    </lineage>
</organism>
<evidence type="ECO:0000256" key="1">
    <source>
        <dbReference type="SAM" id="Phobius"/>
    </source>
</evidence>
<dbReference type="OrthoDB" id="651134at2"/>
<reference evidence="5 6" key="1">
    <citation type="submission" date="2017-05" db="EMBL/GenBank/DDBJ databases">
        <authorList>
            <person name="Varghese N."/>
            <person name="Submissions S."/>
        </authorList>
    </citation>
    <scope>NUCLEOTIDE SEQUENCE [LARGE SCALE GENOMIC DNA]</scope>
    <source>
        <strain evidence="5 6">DSM 19382</strain>
    </source>
</reference>
<dbReference type="InterPro" id="IPR006860">
    <property type="entry name" value="FecR"/>
</dbReference>
<accession>A0A521C6G7</accession>
<feature type="domain" description="Protein FecR C-terminal" evidence="3">
    <location>
        <begin position="327"/>
        <end position="394"/>
    </location>
</feature>
<keyword evidence="7" id="KW-1185">Reference proteome</keyword>
<dbReference type="AlphaFoldDB" id="A0A521C6G7"/>
<gene>
    <name evidence="4" type="ORF">GJU42_00065</name>
    <name evidence="5" type="ORF">SAMN06265349_102244</name>
</gene>
<dbReference type="Gene3D" id="3.55.50.30">
    <property type="match status" value="1"/>
</dbReference>
<dbReference type="Pfam" id="PF04773">
    <property type="entry name" value="FecR"/>
    <property type="match status" value="1"/>
</dbReference>
<keyword evidence="1" id="KW-1133">Transmembrane helix</keyword>
<evidence type="ECO:0000259" key="2">
    <source>
        <dbReference type="Pfam" id="PF04773"/>
    </source>
</evidence>
<feature type="domain" description="FecR protein" evidence="2">
    <location>
        <begin position="183"/>
        <end position="277"/>
    </location>
</feature>
<reference evidence="4 7" key="2">
    <citation type="submission" date="2019-11" db="EMBL/GenBank/DDBJ databases">
        <title>Flavobacterium resistens genome.</title>
        <authorList>
            <person name="Wilson V.M."/>
            <person name="Newman J.D."/>
        </authorList>
    </citation>
    <scope>NUCLEOTIDE SEQUENCE [LARGE SCALE GENOMIC DNA]</scope>
    <source>
        <strain evidence="4 7">DSM 19382</strain>
    </source>
</reference>
<dbReference type="RefSeq" id="WP_142450032.1">
    <property type="nucleotide sequence ID" value="NZ_FXTA01000002.1"/>
</dbReference>
<dbReference type="Proteomes" id="UP000468990">
    <property type="component" value="Unassembled WGS sequence"/>
</dbReference>
<dbReference type="InterPro" id="IPR032508">
    <property type="entry name" value="FecR_C"/>
</dbReference>
<dbReference type="Pfam" id="PF16344">
    <property type="entry name" value="FecR_C"/>
    <property type="match status" value="1"/>
</dbReference>
<keyword evidence="1" id="KW-0812">Transmembrane</keyword>
<keyword evidence="1" id="KW-0472">Membrane</keyword>
<dbReference type="EMBL" id="FXTA01000002">
    <property type="protein sequence ID" value="SMO55008.1"/>
    <property type="molecule type" value="Genomic_DNA"/>
</dbReference>
<dbReference type="EMBL" id="WKKG01000001">
    <property type="protein sequence ID" value="MRX66351.1"/>
    <property type="molecule type" value="Genomic_DNA"/>
</dbReference>
<evidence type="ECO:0000259" key="3">
    <source>
        <dbReference type="Pfam" id="PF16344"/>
    </source>
</evidence>
<protein>
    <submittedName>
        <fullName evidence="4">DUF4974 domain-containing protein</fullName>
    </submittedName>
    <submittedName>
        <fullName evidence="5">FecR family protein</fullName>
    </submittedName>
</protein>
<dbReference type="Gene3D" id="2.60.120.1440">
    <property type="match status" value="1"/>
</dbReference>
<sequence>MNSNSEIKSLLQKFVLNQCTLEETNEVIAYYKKNQLTDDFPTVEDIQNLLSEMPKMEKQTADDIFMNILSASKEEEKEETVIEMTARKSNYRKYISIAASVVILLGIGFFYKQNLSNKSAEKEFDFKSTDIVLQLENGDIQIISENNSSQVKDANGNIVGNQTGDKLVYENSSDPEKLVYNTIKIPYGKKFRLQLSDGTFVHLNSGTTLKYPIKFINGENRQVFLDGEAFFDVAKDKKHPFIVNADNLNVRVLGTHFNVSNYPEDALTDVVLVEGSVGMYNSNEEFDASKNTVLKPGFKGSFNRENARISTKPVLTDIYTSWINGGLTFRNMTFKNIITKLERRYNVTIVNKNEKLANEKFNASFKEESIENVMSYFNDIHGINYTIKDNQILIK</sequence>
<evidence type="ECO:0000313" key="6">
    <source>
        <dbReference type="Proteomes" id="UP000317289"/>
    </source>
</evidence>
<dbReference type="Proteomes" id="UP000317289">
    <property type="component" value="Unassembled WGS sequence"/>
</dbReference>